<reference evidence="1" key="2">
    <citation type="submission" date="2022-01" db="EMBL/GenBank/DDBJ databases">
        <authorList>
            <person name="Hirooka S."/>
            <person name="Miyagishima S.Y."/>
        </authorList>
    </citation>
    <scope>NUCLEOTIDE SEQUENCE</scope>
    <source>
        <strain evidence="1">NBRC 102759</strain>
    </source>
</reference>
<dbReference type="AlphaFoldDB" id="A0A9C7PU04"/>
<evidence type="ECO:0000313" key="2">
    <source>
        <dbReference type="Proteomes" id="UP001061958"/>
    </source>
</evidence>
<evidence type="ECO:0000313" key="1">
    <source>
        <dbReference type="EMBL" id="GJQ09917.1"/>
    </source>
</evidence>
<protein>
    <submittedName>
        <fullName evidence="1">Uncharacterized protein</fullName>
    </submittedName>
</protein>
<gene>
    <name evidence="1" type="ORF">GpartN1_g1708.t1</name>
</gene>
<proteinExistence type="predicted"/>
<sequence length="168" mass="19601">MKEALKSASIPDHEKSRDEWSRILRKLLSPEEILLPDGTINQDYFKPAVYKKNKVFSLDGEKTWGSYEWNLLKTALCSYAVGDWQQIRENFLTRWSEEIIEEQTKYVLGTSDIQSYIGWKATSSSEIDDILEKNRKLAIEEGRWIENLYVSDSMMDLKSNKCMNESCV</sequence>
<name>A0A9C7PU04_9RHOD</name>
<dbReference type="OrthoDB" id="608866at2759"/>
<reference evidence="1" key="1">
    <citation type="journal article" date="2022" name="Proc. Natl. Acad. Sci. U.S.A.">
        <title>Life cycle and functional genomics of the unicellular red alga Galdieria for elucidating algal and plant evolution and industrial use.</title>
        <authorList>
            <person name="Hirooka S."/>
            <person name="Itabashi T."/>
            <person name="Ichinose T.M."/>
            <person name="Onuma R."/>
            <person name="Fujiwara T."/>
            <person name="Yamashita S."/>
            <person name="Jong L.W."/>
            <person name="Tomita R."/>
            <person name="Iwane A.H."/>
            <person name="Miyagishima S.Y."/>
        </authorList>
    </citation>
    <scope>NUCLEOTIDE SEQUENCE</scope>
    <source>
        <strain evidence="1">NBRC 102759</strain>
    </source>
</reference>
<accession>A0A9C7PU04</accession>
<dbReference type="Proteomes" id="UP001061958">
    <property type="component" value="Unassembled WGS sequence"/>
</dbReference>
<dbReference type="EMBL" id="BQMJ01000012">
    <property type="protein sequence ID" value="GJQ09917.1"/>
    <property type="molecule type" value="Genomic_DNA"/>
</dbReference>
<keyword evidence="2" id="KW-1185">Reference proteome</keyword>
<comment type="caution">
    <text evidence="1">The sequence shown here is derived from an EMBL/GenBank/DDBJ whole genome shotgun (WGS) entry which is preliminary data.</text>
</comment>
<organism evidence="1 2">
    <name type="scientific">Galdieria partita</name>
    <dbReference type="NCBI Taxonomy" id="83374"/>
    <lineage>
        <taxon>Eukaryota</taxon>
        <taxon>Rhodophyta</taxon>
        <taxon>Bangiophyceae</taxon>
        <taxon>Galdieriales</taxon>
        <taxon>Galdieriaceae</taxon>
        <taxon>Galdieria</taxon>
    </lineage>
</organism>